<feature type="transmembrane region" description="Helical" evidence="1">
    <location>
        <begin position="469"/>
        <end position="492"/>
    </location>
</feature>
<feature type="chain" id="PRO_5017237555" evidence="2">
    <location>
        <begin position="34"/>
        <end position="630"/>
    </location>
</feature>
<evidence type="ECO:0000256" key="1">
    <source>
        <dbReference type="SAM" id="Phobius"/>
    </source>
</evidence>
<dbReference type="Pfam" id="PF09972">
    <property type="entry name" value="DUF2207"/>
    <property type="match status" value="1"/>
</dbReference>
<keyword evidence="2" id="KW-0732">Signal</keyword>
<feature type="transmembrane region" description="Helical" evidence="1">
    <location>
        <begin position="445"/>
        <end position="463"/>
    </location>
</feature>
<protein>
    <submittedName>
        <fullName evidence="5">DUF2207 domain-containing protein</fullName>
    </submittedName>
</protein>
<organism evidence="5 6">
    <name type="scientific">Holdemanella biformis</name>
    <dbReference type="NCBI Taxonomy" id="1735"/>
    <lineage>
        <taxon>Bacteria</taxon>
        <taxon>Bacillati</taxon>
        <taxon>Bacillota</taxon>
        <taxon>Erysipelotrichia</taxon>
        <taxon>Erysipelotrichales</taxon>
        <taxon>Erysipelotrichaceae</taxon>
        <taxon>Holdemanella</taxon>
    </lineage>
</organism>
<dbReference type="EMBL" id="QRYQ01000011">
    <property type="protein sequence ID" value="RGU91445.1"/>
    <property type="molecule type" value="Genomic_DNA"/>
</dbReference>
<dbReference type="AlphaFoldDB" id="A0A395W7F6"/>
<sequence>MLRKEKMFKLNFKKVLAFLFAFILCFGCIDIYADDGGYTIDDYKVNAIYHSNNTIDVKEVIDVNFSSYRHGIYRNIPETMYINRDEKYKLKIQDINVLNDEYEVDSDSGNRVIQIGSADYTIIGPHTYTLTYTIVIPEDYHSDLDFIYYSVLGNNWDTTISHFSFDIQFEKALTENEMSNIKVFSGSLGNQSNDLNVTPIITSTSISGSANDIGAKQAITLFGKLRQGYFVGAKQTTSKIPFIFLGLAILFGLYSLIRAFLLKKTHITPIVNFYPPKDMDPAMVGTIVDESVDQEDLMALIPYWASKGYLTISEKEDDLVLTKQENHEPPILKHQKKIYNGLFKTKNSVKLSKLSSKFGKAMDDAKEALNDEFSEDKKLSTIDHGFVTTILALICMIVCILFNTRYSILDNLIETILATFSFVLMMVLNYSAAATNVFNKNKLGVLKKILSIAFILILAYFIYRQCDSILSIVPFEFMMIGIVVVSLPILLISKFNVVSNYFKSVAPELLGFKDFVEKAEVPQLERLSLENPSYYYDVIPYAMVFGLSEMWTKKFSTIPLAQPDWYDSYYSDPYSSYFYYRMLTRSMYEPIHENLLDYQTEQMKSTADSMGSSFGGFSGGGAGGGGGGSW</sequence>
<proteinExistence type="predicted"/>
<dbReference type="Proteomes" id="UP000265489">
    <property type="component" value="Unassembled WGS sequence"/>
</dbReference>
<feature type="transmembrane region" description="Helical" evidence="1">
    <location>
        <begin position="240"/>
        <end position="261"/>
    </location>
</feature>
<evidence type="ECO:0000256" key="2">
    <source>
        <dbReference type="SAM" id="SignalP"/>
    </source>
</evidence>
<feature type="domain" description="DUF2207" evidence="3">
    <location>
        <begin position="39"/>
        <end position="183"/>
    </location>
</feature>
<keyword evidence="1" id="KW-0472">Membrane</keyword>
<dbReference type="InterPro" id="IPR018702">
    <property type="entry name" value="DUF2207"/>
</dbReference>
<accession>A0A395W7F6</accession>
<evidence type="ECO:0000313" key="5">
    <source>
        <dbReference type="EMBL" id="RGU91445.1"/>
    </source>
</evidence>
<feature type="transmembrane region" description="Helical" evidence="1">
    <location>
        <begin position="386"/>
        <end position="406"/>
    </location>
</feature>
<evidence type="ECO:0000313" key="6">
    <source>
        <dbReference type="Proteomes" id="UP000265489"/>
    </source>
</evidence>
<reference evidence="5 6" key="1">
    <citation type="submission" date="2018-08" db="EMBL/GenBank/DDBJ databases">
        <title>A genome reference for cultivated species of the human gut microbiota.</title>
        <authorList>
            <person name="Zou Y."/>
            <person name="Xue W."/>
            <person name="Luo G."/>
        </authorList>
    </citation>
    <scope>NUCLEOTIDE SEQUENCE [LARGE SCALE GENOMIC DNA]</scope>
    <source>
        <strain evidence="5 6">AF15-20</strain>
    </source>
</reference>
<dbReference type="Pfam" id="PF20990">
    <property type="entry name" value="DUF2207_C"/>
    <property type="match status" value="1"/>
</dbReference>
<feature type="signal peptide" evidence="2">
    <location>
        <begin position="1"/>
        <end position="33"/>
    </location>
</feature>
<name>A0A395W7F6_9FIRM</name>
<keyword evidence="1" id="KW-0812">Transmembrane</keyword>
<evidence type="ECO:0000259" key="3">
    <source>
        <dbReference type="Pfam" id="PF09972"/>
    </source>
</evidence>
<keyword evidence="1" id="KW-1133">Transmembrane helix</keyword>
<feature type="domain" description="Predicted membrane protein YciQ-like C-terminal" evidence="4">
    <location>
        <begin position="275"/>
        <end position="555"/>
    </location>
</feature>
<gene>
    <name evidence="5" type="ORF">DWW32_06940</name>
</gene>
<evidence type="ECO:0000259" key="4">
    <source>
        <dbReference type="Pfam" id="PF20990"/>
    </source>
</evidence>
<comment type="caution">
    <text evidence="5">The sequence shown here is derived from an EMBL/GenBank/DDBJ whole genome shotgun (WGS) entry which is preliminary data.</text>
</comment>
<feature type="transmembrane region" description="Helical" evidence="1">
    <location>
        <begin position="412"/>
        <end position="433"/>
    </location>
</feature>
<dbReference type="InterPro" id="IPR048389">
    <property type="entry name" value="YciQ-like_C"/>
</dbReference>